<dbReference type="PANTHER" id="PTHR42912">
    <property type="entry name" value="METHYLTRANSFERASE"/>
    <property type="match status" value="1"/>
</dbReference>
<protein>
    <submittedName>
        <fullName evidence="2">Unannotated protein</fullName>
    </submittedName>
</protein>
<dbReference type="InterPro" id="IPR013216">
    <property type="entry name" value="Methyltransf_11"/>
</dbReference>
<dbReference type="InterPro" id="IPR029063">
    <property type="entry name" value="SAM-dependent_MTases_sf"/>
</dbReference>
<dbReference type="InterPro" id="IPR050508">
    <property type="entry name" value="Methyltransf_Superfamily"/>
</dbReference>
<dbReference type="PANTHER" id="PTHR42912:SF93">
    <property type="entry name" value="N6-ADENOSINE-METHYLTRANSFERASE TMT1A"/>
    <property type="match status" value="1"/>
</dbReference>
<evidence type="ECO:0000313" key="2">
    <source>
        <dbReference type="EMBL" id="CAB4659315.1"/>
    </source>
</evidence>
<reference evidence="2" key="1">
    <citation type="submission" date="2020-05" db="EMBL/GenBank/DDBJ databases">
        <authorList>
            <person name="Chiriac C."/>
            <person name="Salcher M."/>
            <person name="Ghai R."/>
            <person name="Kavagutti S V."/>
        </authorList>
    </citation>
    <scope>NUCLEOTIDE SEQUENCE</scope>
</reference>
<gene>
    <name evidence="2" type="ORF">UFOPK2214_01126</name>
</gene>
<dbReference type="AlphaFoldDB" id="A0A6J6LG46"/>
<evidence type="ECO:0000259" key="1">
    <source>
        <dbReference type="Pfam" id="PF08241"/>
    </source>
</evidence>
<feature type="domain" description="Methyltransferase type 11" evidence="1">
    <location>
        <begin position="74"/>
        <end position="173"/>
    </location>
</feature>
<dbReference type="EMBL" id="CAEZWJ010000039">
    <property type="protein sequence ID" value="CAB4659315.1"/>
    <property type="molecule type" value="Genomic_DNA"/>
</dbReference>
<dbReference type="CDD" id="cd02440">
    <property type="entry name" value="AdoMet_MTases"/>
    <property type="match status" value="1"/>
</dbReference>
<dbReference type="SUPFAM" id="SSF53335">
    <property type="entry name" value="S-adenosyl-L-methionine-dependent methyltransferases"/>
    <property type="match status" value="1"/>
</dbReference>
<dbReference type="Gene3D" id="3.40.50.150">
    <property type="entry name" value="Vaccinia Virus protein VP39"/>
    <property type="match status" value="1"/>
</dbReference>
<accession>A0A6J6LG46</accession>
<organism evidence="2">
    <name type="scientific">freshwater metagenome</name>
    <dbReference type="NCBI Taxonomy" id="449393"/>
    <lineage>
        <taxon>unclassified sequences</taxon>
        <taxon>metagenomes</taxon>
        <taxon>ecological metagenomes</taxon>
    </lineage>
</organism>
<name>A0A6J6LG46_9ZZZZ</name>
<dbReference type="Pfam" id="PF08241">
    <property type="entry name" value="Methyltransf_11"/>
    <property type="match status" value="1"/>
</dbReference>
<sequence length="281" mass="31493">MALRRQIIPWRAAGTRAEMRRNADEVVRDTGWVFNNQTGSSLTLEEFVQTGDAEVEIYLDRFQWSEMAPQSSVLEIGSGIGRMTAALTRRFASVVATDVDAAFLERCRETVARFGKVSALRTVHIADGSSINAADDSVDAVFSYITLQHCKASDALRLTTEALRVVKPGGYIALNYRTWVPADIILVPAGGVMRWLWRIPVVGQRLSQWRWSTRLGWQANRLDPRRVLALLEASNISLKDPVILHHPGRPQRSVSLDGAVVRQRDLDVANKSHWWLVAQAH</sequence>
<dbReference type="GO" id="GO:0008757">
    <property type="term" value="F:S-adenosylmethionine-dependent methyltransferase activity"/>
    <property type="evidence" value="ECO:0007669"/>
    <property type="project" value="InterPro"/>
</dbReference>
<proteinExistence type="predicted"/>